<evidence type="ECO:0000256" key="1">
    <source>
        <dbReference type="ARBA" id="ARBA00022741"/>
    </source>
</evidence>
<dbReference type="OrthoDB" id="5394539at2759"/>
<dbReference type="PANTHER" id="PTHR15004">
    <property type="entry name" value="GLUTAMYL-TRNA(GLN) AMIDOTRANSFERASE SUBUNIT C, MITOCHONDRIAL"/>
    <property type="match status" value="1"/>
</dbReference>
<dbReference type="EMBL" id="GAKP01009670">
    <property type="protein sequence ID" value="JAC49282.1"/>
    <property type="molecule type" value="Transcribed_RNA"/>
</dbReference>
<dbReference type="AlphaFoldDB" id="A0A034W588"/>
<dbReference type="GO" id="GO:0032543">
    <property type="term" value="P:mitochondrial translation"/>
    <property type="evidence" value="ECO:0007669"/>
    <property type="project" value="TreeGrafter"/>
</dbReference>
<dbReference type="GO" id="GO:0016740">
    <property type="term" value="F:transferase activity"/>
    <property type="evidence" value="ECO:0007669"/>
    <property type="project" value="UniProtKB-KW"/>
</dbReference>
<reference evidence="3" key="1">
    <citation type="journal article" date="2014" name="BMC Genomics">
        <title>Characterizing the developmental transcriptome of the oriental fruit fly, Bactrocera dorsalis (Diptera: Tephritidae) through comparative genomic analysis with Drosophila melanogaster utilizing modENCODE datasets.</title>
        <authorList>
            <person name="Geib S.M."/>
            <person name="Calla B."/>
            <person name="Hall B."/>
            <person name="Hou S."/>
            <person name="Manoukis N.C."/>
        </authorList>
    </citation>
    <scope>NUCLEOTIDE SEQUENCE</scope>
    <source>
        <strain evidence="3">Punador</strain>
    </source>
</reference>
<proteinExistence type="inferred from homology"/>
<dbReference type="GO" id="GO:0000166">
    <property type="term" value="F:nucleotide binding"/>
    <property type="evidence" value="ECO:0007669"/>
    <property type="project" value="UniProtKB-KW"/>
</dbReference>
<dbReference type="GO" id="GO:0005739">
    <property type="term" value="C:mitochondrion"/>
    <property type="evidence" value="ECO:0007669"/>
    <property type="project" value="TreeGrafter"/>
</dbReference>
<keyword evidence="3" id="KW-0808">Transferase</keyword>
<dbReference type="InterPro" id="IPR036113">
    <property type="entry name" value="Asp/Glu-ADT_sf_sub_c"/>
</dbReference>
<evidence type="ECO:0000313" key="3">
    <source>
        <dbReference type="EMBL" id="JAC49280.1"/>
    </source>
</evidence>
<dbReference type="Pfam" id="PF02686">
    <property type="entry name" value="GatC"/>
    <property type="match status" value="1"/>
</dbReference>
<organism evidence="3">
    <name type="scientific">Bactrocera dorsalis</name>
    <name type="common">Oriental fruit fly</name>
    <name type="synonym">Dacus dorsalis</name>
    <dbReference type="NCBI Taxonomy" id="27457"/>
    <lineage>
        <taxon>Eukaryota</taxon>
        <taxon>Metazoa</taxon>
        <taxon>Ecdysozoa</taxon>
        <taxon>Arthropoda</taxon>
        <taxon>Hexapoda</taxon>
        <taxon>Insecta</taxon>
        <taxon>Pterygota</taxon>
        <taxon>Neoptera</taxon>
        <taxon>Endopterygota</taxon>
        <taxon>Diptera</taxon>
        <taxon>Brachycera</taxon>
        <taxon>Muscomorpha</taxon>
        <taxon>Tephritoidea</taxon>
        <taxon>Tephritidae</taxon>
        <taxon>Bactrocera</taxon>
        <taxon>Bactrocera</taxon>
    </lineage>
</organism>
<sequence>IWPQNHLKSYNHVIIYAIYIFYARFITGEMQRILQKTRSYCTVLKEVNKNQKIDKPKENKLNFTELKYPSKVPSKPIKQSFPTGEKPVIDNATIQLLERLALVNLESKEALSTLEKSIEFAEKISHIDTTNVLPLYTVLEDQNLYLREDSVTEGNCREDILRGAKVTEEDYFVSPPGNIPLQQKEKDFTDN</sequence>
<gene>
    <name evidence="3" type="primary">GATC</name>
</gene>
<dbReference type="GO" id="GO:0030956">
    <property type="term" value="C:glutamyl-tRNA(Gln) amidotransferase complex"/>
    <property type="evidence" value="ECO:0007669"/>
    <property type="project" value="TreeGrafter"/>
</dbReference>
<evidence type="ECO:0000256" key="2">
    <source>
        <dbReference type="ARBA" id="ARBA00023128"/>
    </source>
</evidence>
<dbReference type="EMBL" id="GAKP01009672">
    <property type="protein sequence ID" value="JAC49280.1"/>
    <property type="molecule type" value="Transcribed_RNA"/>
</dbReference>
<dbReference type="InterPro" id="IPR003837">
    <property type="entry name" value="GatC"/>
</dbReference>
<dbReference type="HAMAP" id="MF_00122">
    <property type="entry name" value="GatC"/>
    <property type="match status" value="1"/>
</dbReference>
<protein>
    <submittedName>
        <fullName evidence="3">Glutamyl-tRNA(Gln) amidotransferase subunit C, mitochondrial</fullName>
    </submittedName>
</protein>
<accession>A0A034W588</accession>
<dbReference type="NCBIfam" id="TIGR00135">
    <property type="entry name" value="gatC"/>
    <property type="match status" value="1"/>
</dbReference>
<keyword evidence="2" id="KW-0496">Mitochondrion</keyword>
<dbReference type="PANTHER" id="PTHR15004:SF0">
    <property type="entry name" value="GLUTAMYL-TRNA(GLN) AMIDOTRANSFERASE SUBUNIT C, MITOCHONDRIAL"/>
    <property type="match status" value="1"/>
</dbReference>
<keyword evidence="1" id="KW-0547">Nucleotide-binding</keyword>
<name>A0A034W588_BACDO</name>
<dbReference type="GO" id="GO:0070681">
    <property type="term" value="P:glutaminyl-tRNAGln biosynthesis via transamidation"/>
    <property type="evidence" value="ECO:0007669"/>
    <property type="project" value="TreeGrafter"/>
</dbReference>
<dbReference type="GO" id="GO:0006450">
    <property type="term" value="P:regulation of translational fidelity"/>
    <property type="evidence" value="ECO:0007669"/>
    <property type="project" value="InterPro"/>
</dbReference>
<dbReference type="SUPFAM" id="SSF141000">
    <property type="entry name" value="Glu-tRNAGln amidotransferase C subunit"/>
    <property type="match status" value="1"/>
</dbReference>
<feature type="non-terminal residue" evidence="3">
    <location>
        <position position="1"/>
    </location>
</feature>